<keyword evidence="1" id="KW-1133">Transmembrane helix</keyword>
<keyword evidence="1" id="KW-0812">Transmembrane</keyword>
<protein>
    <submittedName>
        <fullName evidence="2">Uncharacterized protein</fullName>
    </submittedName>
</protein>
<dbReference type="AlphaFoldDB" id="A0A0H2RJE6"/>
<dbReference type="InParanoid" id="A0A0H2RJE6"/>
<sequence>MGIGTFVYKYRPMLMTKFIFKFASSHLYAIAFYFRVWRDRWMSVRVESAQRFTFFSFVPDILFTASNTSLAIFIDDPSLSLQTSLIIPSEMNYNYD</sequence>
<dbReference type="EMBL" id="KQ085984">
    <property type="protein sequence ID" value="KLO12135.1"/>
    <property type="molecule type" value="Genomic_DNA"/>
</dbReference>
<keyword evidence="3" id="KW-1185">Reference proteome</keyword>
<dbReference type="Proteomes" id="UP000053477">
    <property type="component" value="Unassembled WGS sequence"/>
</dbReference>
<keyword evidence="1" id="KW-0472">Membrane</keyword>
<organism evidence="2 3">
    <name type="scientific">Schizopora paradoxa</name>
    <dbReference type="NCBI Taxonomy" id="27342"/>
    <lineage>
        <taxon>Eukaryota</taxon>
        <taxon>Fungi</taxon>
        <taxon>Dikarya</taxon>
        <taxon>Basidiomycota</taxon>
        <taxon>Agaricomycotina</taxon>
        <taxon>Agaricomycetes</taxon>
        <taxon>Hymenochaetales</taxon>
        <taxon>Schizoporaceae</taxon>
        <taxon>Schizopora</taxon>
    </lineage>
</organism>
<feature type="transmembrane region" description="Helical" evidence="1">
    <location>
        <begin position="18"/>
        <end position="36"/>
    </location>
</feature>
<gene>
    <name evidence="2" type="ORF">SCHPADRAFT_435572</name>
</gene>
<proteinExistence type="predicted"/>
<evidence type="ECO:0000256" key="1">
    <source>
        <dbReference type="SAM" id="Phobius"/>
    </source>
</evidence>
<name>A0A0H2RJE6_9AGAM</name>
<reference evidence="2 3" key="1">
    <citation type="submission" date="2015-04" db="EMBL/GenBank/DDBJ databases">
        <title>Complete genome sequence of Schizopora paradoxa KUC8140, a cosmopolitan wood degrader in East Asia.</title>
        <authorList>
            <consortium name="DOE Joint Genome Institute"/>
            <person name="Min B."/>
            <person name="Park H."/>
            <person name="Jang Y."/>
            <person name="Kim J.-J."/>
            <person name="Kim K.H."/>
            <person name="Pangilinan J."/>
            <person name="Lipzen A."/>
            <person name="Riley R."/>
            <person name="Grigoriev I.V."/>
            <person name="Spatafora J.W."/>
            <person name="Choi I.-G."/>
        </authorList>
    </citation>
    <scope>NUCLEOTIDE SEQUENCE [LARGE SCALE GENOMIC DNA]</scope>
    <source>
        <strain evidence="2 3">KUC8140</strain>
    </source>
</reference>
<evidence type="ECO:0000313" key="3">
    <source>
        <dbReference type="Proteomes" id="UP000053477"/>
    </source>
</evidence>
<evidence type="ECO:0000313" key="2">
    <source>
        <dbReference type="EMBL" id="KLO12135.1"/>
    </source>
</evidence>
<accession>A0A0H2RJE6</accession>